<evidence type="ECO:0000256" key="4">
    <source>
        <dbReference type="ARBA" id="ARBA00010763"/>
    </source>
</evidence>
<dbReference type="AlphaFoldDB" id="A0A2S7K338"/>
<comment type="cofactor">
    <cofactor evidence="1 11">
        <name>Mg(2+)</name>
        <dbReference type="ChEBI" id="CHEBI:18420"/>
    </cofactor>
</comment>
<comment type="function">
    <text evidence="2 11">Catalyzes the insertion of molybdate into adenylated molybdopterin with the concomitant release of AMP.</text>
</comment>
<dbReference type="Gene3D" id="3.90.105.10">
    <property type="entry name" value="Molybdopterin biosynthesis moea protein, domain 2"/>
    <property type="match status" value="1"/>
</dbReference>
<dbReference type="InterPro" id="IPR001453">
    <property type="entry name" value="MoaB/Mog_dom"/>
</dbReference>
<evidence type="ECO:0000256" key="11">
    <source>
        <dbReference type="RuleBase" id="RU365090"/>
    </source>
</evidence>
<dbReference type="SMART" id="SM00852">
    <property type="entry name" value="MoCF_biosynth"/>
    <property type="match status" value="1"/>
</dbReference>
<dbReference type="Pfam" id="PF03453">
    <property type="entry name" value="MoeA_N"/>
    <property type="match status" value="1"/>
</dbReference>
<dbReference type="SUPFAM" id="SSF63867">
    <property type="entry name" value="MoeA C-terminal domain-like"/>
    <property type="match status" value="1"/>
</dbReference>
<evidence type="ECO:0000313" key="14">
    <source>
        <dbReference type="Proteomes" id="UP000239504"/>
    </source>
</evidence>
<dbReference type="InterPro" id="IPR036425">
    <property type="entry name" value="MoaB/Mog-like_dom_sf"/>
</dbReference>
<keyword evidence="8 11" id="KW-0460">Magnesium</keyword>
<keyword evidence="14" id="KW-1185">Reference proteome</keyword>
<keyword evidence="5 11" id="KW-0500">Molybdenum</keyword>
<dbReference type="Gene3D" id="2.40.340.10">
    <property type="entry name" value="MoeA, C-terminal, domain IV"/>
    <property type="match status" value="1"/>
</dbReference>
<dbReference type="Pfam" id="PF03454">
    <property type="entry name" value="MoeA_C"/>
    <property type="match status" value="1"/>
</dbReference>
<evidence type="ECO:0000256" key="10">
    <source>
        <dbReference type="ARBA" id="ARBA00047317"/>
    </source>
</evidence>
<dbReference type="EC" id="2.10.1.1" evidence="11"/>
<gene>
    <name evidence="13" type="ORF">CW354_15640</name>
</gene>
<evidence type="ECO:0000256" key="8">
    <source>
        <dbReference type="ARBA" id="ARBA00022842"/>
    </source>
</evidence>
<dbReference type="PANTHER" id="PTHR10192:SF5">
    <property type="entry name" value="GEPHYRIN"/>
    <property type="match status" value="1"/>
</dbReference>
<evidence type="ECO:0000259" key="12">
    <source>
        <dbReference type="SMART" id="SM00852"/>
    </source>
</evidence>
<proteinExistence type="inferred from homology"/>
<dbReference type="GO" id="GO:0005829">
    <property type="term" value="C:cytosol"/>
    <property type="evidence" value="ECO:0007669"/>
    <property type="project" value="TreeGrafter"/>
</dbReference>
<dbReference type="EMBL" id="PJCH01000011">
    <property type="protein sequence ID" value="PQA86901.1"/>
    <property type="molecule type" value="Genomic_DNA"/>
</dbReference>
<sequence>MLSVEEAIAAVLTDAEALSAESVSLNGLTGRIAAQDVIARLTQPPFAASAMDGYAVRFADMKQGAALKVMGEAPAGAPFDGSVGEGEAVRIFTGAAVPEGADHVIIQEDVTRDGETITVNASQEKPRNIRAAGIDFKEGDVLAHAGERLHEIHGAIFAAANIVKISVCRRPKVAVFSNGDELMEPGTDLKPGQIVNSNHYALSAMIAAWGGEAAYFGCASDDEESIRDYFRRGAEADVIVPVGGASVGDYDYVKSAFAKEGGEIRFEKVAVRPGKPTWCGALKGARVVGLPGNPASALVTAALFVQPLVRRLAGETWAAPFATARLAAPLAANGGREAYLRAEAKNGRIAPAPNQDSSLLFPFAAANALIRRPAHAPALEVDGEVEFVWLR</sequence>
<name>A0A2S7K338_9PROT</name>
<comment type="catalytic activity">
    <reaction evidence="10">
        <text>adenylyl-molybdopterin + molybdate = Mo-molybdopterin + AMP + H(+)</text>
        <dbReference type="Rhea" id="RHEA:35047"/>
        <dbReference type="ChEBI" id="CHEBI:15378"/>
        <dbReference type="ChEBI" id="CHEBI:36264"/>
        <dbReference type="ChEBI" id="CHEBI:62727"/>
        <dbReference type="ChEBI" id="CHEBI:71302"/>
        <dbReference type="ChEBI" id="CHEBI:456215"/>
        <dbReference type="EC" id="2.10.1.1"/>
    </reaction>
</comment>
<dbReference type="NCBIfam" id="TIGR00177">
    <property type="entry name" value="molyb_syn"/>
    <property type="match status" value="1"/>
</dbReference>
<evidence type="ECO:0000256" key="7">
    <source>
        <dbReference type="ARBA" id="ARBA00022723"/>
    </source>
</evidence>
<dbReference type="UniPathway" id="UPA00344"/>
<dbReference type="InterPro" id="IPR036688">
    <property type="entry name" value="MoeA_C_domain_IV_sf"/>
</dbReference>
<dbReference type="Gene3D" id="3.40.980.10">
    <property type="entry name" value="MoaB/Mog-like domain"/>
    <property type="match status" value="1"/>
</dbReference>
<keyword evidence="7 11" id="KW-0479">Metal-binding</keyword>
<dbReference type="FunFam" id="3.40.980.10:FF:000004">
    <property type="entry name" value="Molybdopterin molybdenumtransferase"/>
    <property type="match status" value="1"/>
</dbReference>
<dbReference type="InterPro" id="IPR036135">
    <property type="entry name" value="MoeA_linker/N_sf"/>
</dbReference>
<protein>
    <recommendedName>
        <fullName evidence="11">Molybdopterin molybdenumtransferase</fullName>
        <ecNumber evidence="11">2.10.1.1</ecNumber>
    </recommendedName>
</protein>
<reference evidence="13 14" key="1">
    <citation type="submission" date="2017-12" db="EMBL/GenBank/DDBJ databases">
        <authorList>
            <person name="Hurst M.R.H."/>
        </authorList>
    </citation>
    <scope>NUCLEOTIDE SEQUENCE [LARGE SCALE GENOMIC DNA]</scope>
    <source>
        <strain evidence="13 14">SY-3-19</strain>
    </source>
</reference>
<evidence type="ECO:0000256" key="5">
    <source>
        <dbReference type="ARBA" id="ARBA00022505"/>
    </source>
</evidence>
<keyword evidence="6 11" id="KW-0808">Transferase</keyword>
<comment type="caution">
    <text evidence="13">The sequence shown here is derived from an EMBL/GenBank/DDBJ whole genome shotgun (WGS) entry which is preliminary data.</text>
</comment>
<evidence type="ECO:0000256" key="9">
    <source>
        <dbReference type="ARBA" id="ARBA00023150"/>
    </source>
</evidence>
<dbReference type="InterPro" id="IPR005111">
    <property type="entry name" value="MoeA_C_domain_IV"/>
</dbReference>
<comment type="similarity">
    <text evidence="4 11">Belongs to the MoeA family.</text>
</comment>
<dbReference type="GO" id="GO:0046872">
    <property type="term" value="F:metal ion binding"/>
    <property type="evidence" value="ECO:0007669"/>
    <property type="project" value="UniProtKB-UniRule"/>
</dbReference>
<feature type="domain" description="MoaB/Mog" evidence="12">
    <location>
        <begin position="174"/>
        <end position="311"/>
    </location>
</feature>
<evidence type="ECO:0000256" key="1">
    <source>
        <dbReference type="ARBA" id="ARBA00001946"/>
    </source>
</evidence>
<evidence type="ECO:0000256" key="6">
    <source>
        <dbReference type="ARBA" id="ARBA00022679"/>
    </source>
</evidence>
<dbReference type="SUPFAM" id="SSF53218">
    <property type="entry name" value="Molybdenum cofactor biosynthesis proteins"/>
    <property type="match status" value="1"/>
</dbReference>
<dbReference type="InterPro" id="IPR005110">
    <property type="entry name" value="MoeA_linker/N"/>
</dbReference>
<dbReference type="CDD" id="cd00887">
    <property type="entry name" value="MoeA"/>
    <property type="match status" value="1"/>
</dbReference>
<dbReference type="SUPFAM" id="SSF63882">
    <property type="entry name" value="MoeA N-terminal region -like"/>
    <property type="match status" value="1"/>
</dbReference>
<dbReference type="InterPro" id="IPR038987">
    <property type="entry name" value="MoeA-like"/>
</dbReference>
<evidence type="ECO:0000256" key="3">
    <source>
        <dbReference type="ARBA" id="ARBA00005046"/>
    </source>
</evidence>
<dbReference type="OrthoDB" id="9804758at2"/>
<evidence type="ECO:0000313" key="13">
    <source>
        <dbReference type="EMBL" id="PQA86901.1"/>
    </source>
</evidence>
<dbReference type="PANTHER" id="PTHR10192">
    <property type="entry name" value="MOLYBDOPTERIN BIOSYNTHESIS PROTEIN"/>
    <property type="match status" value="1"/>
</dbReference>
<accession>A0A2S7K338</accession>
<comment type="pathway">
    <text evidence="3 11">Cofactor biosynthesis; molybdopterin biosynthesis.</text>
</comment>
<dbReference type="RefSeq" id="WP_104831018.1">
    <property type="nucleotide sequence ID" value="NZ_PJCH01000011.1"/>
</dbReference>
<dbReference type="GO" id="GO:0061599">
    <property type="term" value="F:molybdopterin molybdotransferase activity"/>
    <property type="evidence" value="ECO:0007669"/>
    <property type="project" value="UniProtKB-UniRule"/>
</dbReference>
<organism evidence="13 14">
    <name type="scientific">Hyphococcus luteus</name>
    <dbReference type="NCBI Taxonomy" id="2058213"/>
    <lineage>
        <taxon>Bacteria</taxon>
        <taxon>Pseudomonadati</taxon>
        <taxon>Pseudomonadota</taxon>
        <taxon>Alphaproteobacteria</taxon>
        <taxon>Parvularculales</taxon>
        <taxon>Parvularculaceae</taxon>
        <taxon>Hyphococcus</taxon>
    </lineage>
</organism>
<dbReference type="NCBIfam" id="NF045515">
    <property type="entry name" value="Glp_gephyrin"/>
    <property type="match status" value="1"/>
</dbReference>
<evidence type="ECO:0000256" key="2">
    <source>
        <dbReference type="ARBA" id="ARBA00002901"/>
    </source>
</evidence>
<dbReference type="GO" id="GO:0006777">
    <property type="term" value="P:Mo-molybdopterin cofactor biosynthetic process"/>
    <property type="evidence" value="ECO:0007669"/>
    <property type="project" value="UniProtKB-UniRule"/>
</dbReference>
<keyword evidence="9 11" id="KW-0501">Molybdenum cofactor biosynthesis</keyword>
<dbReference type="Pfam" id="PF00994">
    <property type="entry name" value="MoCF_biosynth"/>
    <property type="match status" value="1"/>
</dbReference>
<dbReference type="Proteomes" id="UP000239504">
    <property type="component" value="Unassembled WGS sequence"/>
</dbReference>
<dbReference type="Gene3D" id="2.170.190.11">
    <property type="entry name" value="Molybdopterin biosynthesis moea protein, domain 3"/>
    <property type="match status" value="1"/>
</dbReference>